<dbReference type="SUPFAM" id="SSF53850">
    <property type="entry name" value="Periplasmic binding protein-like II"/>
    <property type="match status" value="1"/>
</dbReference>
<dbReference type="PANTHER" id="PTHR30293">
    <property type="entry name" value="TRANSCRIPTIONAL REGULATORY PROTEIN NAC-RELATED"/>
    <property type="match status" value="1"/>
</dbReference>
<organism evidence="7 8">
    <name type="scientific">Methylogaea oryzae</name>
    <dbReference type="NCBI Taxonomy" id="1295382"/>
    <lineage>
        <taxon>Bacteria</taxon>
        <taxon>Pseudomonadati</taxon>
        <taxon>Pseudomonadota</taxon>
        <taxon>Gammaproteobacteria</taxon>
        <taxon>Methylococcales</taxon>
        <taxon>Methylococcaceae</taxon>
        <taxon>Methylogaea</taxon>
    </lineage>
</organism>
<evidence type="ECO:0000256" key="1">
    <source>
        <dbReference type="ARBA" id="ARBA00009437"/>
    </source>
</evidence>
<keyword evidence="5" id="KW-0804">Transcription</keyword>
<dbReference type="GO" id="GO:2000142">
    <property type="term" value="P:regulation of DNA-templated transcription initiation"/>
    <property type="evidence" value="ECO:0007669"/>
    <property type="project" value="TreeGrafter"/>
</dbReference>
<evidence type="ECO:0000256" key="3">
    <source>
        <dbReference type="ARBA" id="ARBA00023125"/>
    </source>
</evidence>
<dbReference type="NCBIfam" id="NF008284">
    <property type="entry name" value="PRK11062.1"/>
    <property type="match status" value="1"/>
</dbReference>
<protein>
    <submittedName>
        <fullName evidence="7">Transcriptional activator NhaR</fullName>
    </submittedName>
</protein>
<keyword evidence="3" id="KW-0238">DNA-binding</keyword>
<keyword evidence="2" id="KW-0805">Transcription regulation</keyword>
<dbReference type="InterPro" id="IPR036390">
    <property type="entry name" value="WH_DNA-bd_sf"/>
</dbReference>
<gene>
    <name evidence="7" type="ORF">MoryE10_31170</name>
</gene>
<dbReference type="EMBL" id="AP019782">
    <property type="protein sequence ID" value="BBL72511.1"/>
    <property type="molecule type" value="Genomic_DNA"/>
</dbReference>
<dbReference type="GO" id="GO:0003677">
    <property type="term" value="F:DNA binding"/>
    <property type="evidence" value="ECO:0007669"/>
    <property type="project" value="UniProtKB-KW"/>
</dbReference>
<proteinExistence type="inferred from homology"/>
<dbReference type="InterPro" id="IPR005119">
    <property type="entry name" value="LysR_subst-bd"/>
</dbReference>
<accession>A0A8D5ALV3</accession>
<dbReference type="GO" id="GO:0003700">
    <property type="term" value="F:DNA-binding transcription factor activity"/>
    <property type="evidence" value="ECO:0007669"/>
    <property type="project" value="InterPro"/>
</dbReference>
<evidence type="ECO:0000313" key="8">
    <source>
        <dbReference type="Proteomes" id="UP000824988"/>
    </source>
</evidence>
<dbReference type="PROSITE" id="PS50931">
    <property type="entry name" value="HTH_LYSR"/>
    <property type="match status" value="1"/>
</dbReference>
<evidence type="ECO:0000313" key="7">
    <source>
        <dbReference type="EMBL" id="BBL72511.1"/>
    </source>
</evidence>
<dbReference type="InterPro" id="IPR036388">
    <property type="entry name" value="WH-like_DNA-bd_sf"/>
</dbReference>
<evidence type="ECO:0000256" key="4">
    <source>
        <dbReference type="ARBA" id="ARBA00023159"/>
    </source>
</evidence>
<dbReference type="Pfam" id="PF00126">
    <property type="entry name" value="HTH_1"/>
    <property type="match status" value="1"/>
</dbReference>
<keyword evidence="8" id="KW-1185">Reference proteome</keyword>
<evidence type="ECO:0000259" key="6">
    <source>
        <dbReference type="PROSITE" id="PS50931"/>
    </source>
</evidence>
<keyword evidence="4" id="KW-0010">Activator</keyword>
<dbReference type="Gene3D" id="3.40.190.290">
    <property type="match status" value="1"/>
</dbReference>
<dbReference type="InterPro" id="IPR000847">
    <property type="entry name" value="LysR_HTH_N"/>
</dbReference>
<dbReference type="RefSeq" id="WP_054774121.1">
    <property type="nucleotide sequence ID" value="NZ_AP019782.1"/>
</dbReference>
<reference evidence="7" key="1">
    <citation type="submission" date="2019-06" db="EMBL/GenBank/DDBJ databases">
        <title>Complete genome sequence of Methylogaea oryzae strain JCM16910.</title>
        <authorList>
            <person name="Asakawa S."/>
        </authorList>
    </citation>
    <scope>NUCLEOTIDE SEQUENCE</scope>
    <source>
        <strain evidence="7">E10</strain>
    </source>
</reference>
<name>A0A8D5ALV3_9GAMM</name>
<dbReference type="Pfam" id="PF03466">
    <property type="entry name" value="LysR_substrate"/>
    <property type="match status" value="1"/>
</dbReference>
<evidence type="ECO:0000256" key="2">
    <source>
        <dbReference type="ARBA" id="ARBA00023015"/>
    </source>
</evidence>
<sequence length="304" mass="33325">MERLNYQHLYYFWTVAKEGGISRACETLHLAQPTVSAQLAVFEQAVGEKLLRKNGRRLELTDMGRVVFRYADEIFSLGRELTNTLKGRAGGRAPRLLVGIADALPKLIAYRLLEPVLNLPEPVQMVCHEDKAERLLAEISLHGMDLVLSDTPATPSGGSRVFTHLLGECGVAVFGVAALAQRYAPHFPRSLNGAPFLLPTPNTALRRSLDQWFDSAGLCPNVLAEIEDSALVKTFGAAGVGLFVAPTAVEEEIRQRYGAEIVGRVEGVRERFYAVTVQRKLKHPAVEAILEQARAGLALLDGME</sequence>
<dbReference type="SUPFAM" id="SSF46785">
    <property type="entry name" value="Winged helix' DNA-binding domain"/>
    <property type="match status" value="1"/>
</dbReference>
<dbReference type="AlphaFoldDB" id="A0A8D5ALV3"/>
<feature type="domain" description="HTH lysR-type" evidence="6">
    <location>
        <begin position="4"/>
        <end position="61"/>
    </location>
</feature>
<evidence type="ECO:0000256" key="5">
    <source>
        <dbReference type="ARBA" id="ARBA00023163"/>
    </source>
</evidence>
<dbReference type="PANTHER" id="PTHR30293:SF2">
    <property type="entry name" value="TRANSCRIPTIONAL ACTIVATOR PROTEIN NHAR"/>
    <property type="match status" value="1"/>
</dbReference>
<dbReference type="Proteomes" id="UP000824988">
    <property type="component" value="Chromosome"/>
</dbReference>
<comment type="similarity">
    <text evidence="1">Belongs to the LysR transcriptional regulatory family.</text>
</comment>
<dbReference type="KEGG" id="moz:MoryE10_31170"/>
<dbReference type="Gene3D" id="1.10.10.10">
    <property type="entry name" value="Winged helix-like DNA-binding domain superfamily/Winged helix DNA-binding domain"/>
    <property type="match status" value="1"/>
</dbReference>